<keyword evidence="1" id="KW-0732">Signal</keyword>
<sequence length="247" mass="28082">MQCGMIFHHLFWLLLPPLLIQQLSRSAVCSGSVLKGERLSPLATRRGEARDLKSIPRLELEFATAAAAIGNLKSTVATAAAASSRLLLLLSLKKYREEEEEEFFLEKKACLTQEVLKKKRRIVVSRCQLCGEINETNSNLFLHCKFTAQLWNLFLTLTDTEWTGEKVAMLLGKLDEAMYYVLGDPTTKPKGYDPMTETILLGERDTDTESASLRWWHTLDGIFPVRKIYKKENSVEQGEATRVWKNI</sequence>
<protein>
    <recommendedName>
        <fullName evidence="2">Reverse transcriptase zinc-binding domain-containing protein</fullName>
    </recommendedName>
</protein>
<dbReference type="AlphaFoldDB" id="A0AAF0QT93"/>
<evidence type="ECO:0000313" key="4">
    <source>
        <dbReference type="Proteomes" id="UP001234989"/>
    </source>
</evidence>
<keyword evidence="4" id="KW-1185">Reference proteome</keyword>
<organism evidence="3 4">
    <name type="scientific">Solanum verrucosum</name>
    <dbReference type="NCBI Taxonomy" id="315347"/>
    <lineage>
        <taxon>Eukaryota</taxon>
        <taxon>Viridiplantae</taxon>
        <taxon>Streptophyta</taxon>
        <taxon>Embryophyta</taxon>
        <taxon>Tracheophyta</taxon>
        <taxon>Spermatophyta</taxon>
        <taxon>Magnoliopsida</taxon>
        <taxon>eudicotyledons</taxon>
        <taxon>Gunneridae</taxon>
        <taxon>Pentapetalae</taxon>
        <taxon>asterids</taxon>
        <taxon>lamiids</taxon>
        <taxon>Solanales</taxon>
        <taxon>Solanaceae</taxon>
        <taxon>Solanoideae</taxon>
        <taxon>Solaneae</taxon>
        <taxon>Solanum</taxon>
    </lineage>
</organism>
<gene>
    <name evidence="3" type="ORF">MTR67_022351</name>
</gene>
<feature type="signal peptide" evidence="1">
    <location>
        <begin position="1"/>
        <end position="26"/>
    </location>
</feature>
<evidence type="ECO:0000259" key="2">
    <source>
        <dbReference type="Pfam" id="PF13966"/>
    </source>
</evidence>
<reference evidence="3" key="1">
    <citation type="submission" date="2023-08" db="EMBL/GenBank/DDBJ databases">
        <title>A de novo genome assembly of Solanum verrucosum Schlechtendal, a Mexican diploid species geographically isolated from the other diploid A-genome species in potato relatives.</title>
        <authorList>
            <person name="Hosaka K."/>
        </authorList>
    </citation>
    <scope>NUCLEOTIDE SEQUENCE</scope>
    <source>
        <tissue evidence="3">Young leaves</tissue>
    </source>
</reference>
<evidence type="ECO:0000256" key="1">
    <source>
        <dbReference type="SAM" id="SignalP"/>
    </source>
</evidence>
<dbReference type="Pfam" id="PF13966">
    <property type="entry name" value="zf-RVT"/>
    <property type="match status" value="1"/>
</dbReference>
<feature type="chain" id="PRO_5041902654" description="Reverse transcriptase zinc-binding domain-containing protein" evidence="1">
    <location>
        <begin position="27"/>
        <end position="247"/>
    </location>
</feature>
<feature type="domain" description="Reverse transcriptase zinc-binding" evidence="2">
    <location>
        <begin position="107"/>
        <end position="151"/>
    </location>
</feature>
<accession>A0AAF0QT93</accession>
<name>A0AAF0QT93_SOLVR</name>
<proteinExistence type="predicted"/>
<evidence type="ECO:0000313" key="3">
    <source>
        <dbReference type="EMBL" id="WMV28966.1"/>
    </source>
</evidence>
<dbReference type="InterPro" id="IPR026960">
    <property type="entry name" value="RVT-Znf"/>
</dbReference>
<dbReference type="EMBL" id="CP133616">
    <property type="protein sequence ID" value="WMV28966.1"/>
    <property type="molecule type" value="Genomic_DNA"/>
</dbReference>
<dbReference type="Proteomes" id="UP001234989">
    <property type="component" value="Chromosome 5"/>
</dbReference>